<dbReference type="AlphaFoldDB" id="C4JG82"/>
<sequence>MAKQLGAMYEEVKKLKSSSFRETDLNHLNIKILPLDLDQPARSGPLFFRPLREDRLSGEEEDNGPLVKEDYGSQSSAYSVGISLHSVGLIGSTERKICSILNPHPYPSS</sequence>
<dbReference type="InParanoid" id="C4JG82"/>
<protein>
    <submittedName>
        <fullName evidence="1">Uncharacterized protein</fullName>
    </submittedName>
</protein>
<accession>C4JG82</accession>
<dbReference type="OrthoDB" id="4206905at2759"/>
<dbReference type="RefSeq" id="XP_002542964.1">
    <property type="nucleotide sequence ID" value="XM_002542918.1"/>
</dbReference>
<gene>
    <name evidence="1" type="ORF">UREG_02480</name>
</gene>
<evidence type="ECO:0000313" key="1">
    <source>
        <dbReference type="EMBL" id="EEP77631.1"/>
    </source>
</evidence>
<proteinExistence type="predicted"/>
<dbReference type="EMBL" id="CH476615">
    <property type="protein sequence ID" value="EEP77631.1"/>
    <property type="molecule type" value="Genomic_DNA"/>
</dbReference>
<dbReference type="Proteomes" id="UP000002058">
    <property type="component" value="Unassembled WGS sequence"/>
</dbReference>
<evidence type="ECO:0000313" key="2">
    <source>
        <dbReference type="Proteomes" id="UP000002058"/>
    </source>
</evidence>
<dbReference type="VEuPathDB" id="FungiDB:UREG_02480"/>
<dbReference type="KEGG" id="ure:UREG_02480"/>
<dbReference type="GeneID" id="8443168"/>
<organism evidence="1 2">
    <name type="scientific">Uncinocarpus reesii (strain UAMH 1704)</name>
    <dbReference type="NCBI Taxonomy" id="336963"/>
    <lineage>
        <taxon>Eukaryota</taxon>
        <taxon>Fungi</taxon>
        <taxon>Dikarya</taxon>
        <taxon>Ascomycota</taxon>
        <taxon>Pezizomycotina</taxon>
        <taxon>Eurotiomycetes</taxon>
        <taxon>Eurotiomycetidae</taxon>
        <taxon>Onygenales</taxon>
        <taxon>Onygenaceae</taxon>
        <taxon>Uncinocarpus</taxon>
    </lineage>
</organism>
<name>C4JG82_UNCRE</name>
<keyword evidence="2" id="KW-1185">Reference proteome</keyword>
<reference evidence="2" key="1">
    <citation type="journal article" date="2009" name="Genome Res.">
        <title>Comparative genomic analyses of the human fungal pathogens Coccidioides and their relatives.</title>
        <authorList>
            <person name="Sharpton T.J."/>
            <person name="Stajich J.E."/>
            <person name="Rounsley S.D."/>
            <person name="Gardner M.J."/>
            <person name="Wortman J.R."/>
            <person name="Jordar V.S."/>
            <person name="Maiti R."/>
            <person name="Kodira C.D."/>
            <person name="Neafsey D.E."/>
            <person name="Zeng Q."/>
            <person name="Hung C.-Y."/>
            <person name="McMahan C."/>
            <person name="Muszewska A."/>
            <person name="Grynberg M."/>
            <person name="Mandel M.A."/>
            <person name="Kellner E.M."/>
            <person name="Barker B.M."/>
            <person name="Galgiani J.N."/>
            <person name="Orbach M.J."/>
            <person name="Kirkland T.N."/>
            <person name="Cole G.T."/>
            <person name="Henn M.R."/>
            <person name="Birren B.W."/>
            <person name="Taylor J.W."/>
        </authorList>
    </citation>
    <scope>NUCLEOTIDE SEQUENCE [LARGE SCALE GENOMIC DNA]</scope>
    <source>
        <strain evidence="2">UAMH 1704</strain>
    </source>
</reference>
<dbReference type="HOGENOM" id="CLU_2185918_0_0_1"/>